<reference evidence="1 2" key="1">
    <citation type="submission" date="2016-11" db="EMBL/GenBank/DDBJ databases">
        <authorList>
            <person name="Jaros S."/>
            <person name="Januszkiewicz K."/>
            <person name="Wedrychowicz H."/>
        </authorList>
    </citation>
    <scope>NUCLEOTIDE SEQUENCE [LARGE SCALE GENOMIC DNA]</scope>
    <source>
        <strain evidence="1 2">DSM 10502</strain>
    </source>
</reference>
<evidence type="ECO:0000313" key="1">
    <source>
        <dbReference type="EMBL" id="SHE57803.1"/>
    </source>
</evidence>
<name>A0A1M4UMK9_9FIRM</name>
<dbReference type="Proteomes" id="UP000184404">
    <property type="component" value="Unassembled WGS sequence"/>
</dbReference>
<keyword evidence="2" id="KW-1185">Reference proteome</keyword>
<proteinExistence type="predicted"/>
<dbReference type="RefSeq" id="WP_072934820.1">
    <property type="nucleotide sequence ID" value="NZ_FQUG01000003.1"/>
</dbReference>
<gene>
    <name evidence="1" type="ORF">SAMN02745190_00714</name>
</gene>
<dbReference type="AlphaFoldDB" id="A0A1M4UMK9"/>
<protein>
    <submittedName>
        <fullName evidence="1">Uncharacterized protein</fullName>
    </submittedName>
</protein>
<evidence type="ECO:0000313" key="2">
    <source>
        <dbReference type="Proteomes" id="UP000184404"/>
    </source>
</evidence>
<dbReference type="EMBL" id="FQUG01000003">
    <property type="protein sequence ID" value="SHE57803.1"/>
    <property type="molecule type" value="Genomic_DNA"/>
</dbReference>
<organism evidence="1 2">
    <name type="scientific">Schwartzia succinivorans DSM 10502</name>
    <dbReference type="NCBI Taxonomy" id="1123243"/>
    <lineage>
        <taxon>Bacteria</taxon>
        <taxon>Bacillati</taxon>
        <taxon>Bacillota</taxon>
        <taxon>Negativicutes</taxon>
        <taxon>Selenomonadales</taxon>
        <taxon>Selenomonadaceae</taxon>
        <taxon>Schwartzia</taxon>
    </lineage>
</organism>
<accession>A0A1M4UMK9</accession>
<sequence length="109" mass="12478">MQENNTLSYDDIMKKIFSTALERLRKTVPENGEIVLSYDELSLLGYTPSMGTDFEDLRDMAYARNNEFGFLSQCIVFEDIKESPGKDAFVFKFTKPFMDAVVKKLPSAK</sequence>